<evidence type="ECO:0000256" key="10">
    <source>
        <dbReference type="ARBA" id="ARBA00023136"/>
    </source>
</evidence>
<evidence type="ECO:0000256" key="7">
    <source>
        <dbReference type="ARBA" id="ARBA00022729"/>
    </source>
</evidence>
<dbReference type="GO" id="GO:0030177">
    <property type="term" value="P:positive regulation of Wnt signaling pathway"/>
    <property type="evidence" value="ECO:0007669"/>
    <property type="project" value="TreeGrafter"/>
</dbReference>
<keyword evidence="4" id="KW-1003">Cell membrane</keyword>
<dbReference type="AlphaFoldDB" id="A0A6L2PNS8"/>
<evidence type="ECO:0000256" key="12">
    <source>
        <dbReference type="SAM" id="Phobius"/>
    </source>
</evidence>
<keyword evidence="8" id="KW-0256">Endoplasmic reticulum</keyword>
<comment type="caution">
    <text evidence="15">The sequence shown here is derived from an EMBL/GenBank/DDBJ whole genome shotgun (WGS) entry which is preliminary data.</text>
</comment>
<dbReference type="PANTHER" id="PTHR13351">
    <property type="entry name" value="RENIN RECEPTOR"/>
    <property type="match status" value="1"/>
</dbReference>
<evidence type="ECO:0008006" key="17">
    <source>
        <dbReference type="Google" id="ProtNLM"/>
    </source>
</evidence>
<keyword evidence="16" id="KW-1185">Reference proteome</keyword>
<evidence type="ECO:0000256" key="3">
    <source>
        <dbReference type="ARBA" id="ARBA00004373"/>
    </source>
</evidence>
<protein>
    <recommendedName>
        <fullName evidence="17">Renin receptor</fullName>
    </recommendedName>
</protein>
<gene>
    <name evidence="15" type="ORF">Cfor_07216</name>
</gene>
<keyword evidence="11" id="KW-0675">Receptor</keyword>
<keyword evidence="9 12" id="KW-1133">Transmembrane helix</keyword>
<dbReference type="InParanoid" id="A0A6L2PNS8"/>
<evidence type="ECO:0000256" key="5">
    <source>
        <dbReference type="ARBA" id="ARBA00022685"/>
    </source>
</evidence>
<dbReference type="EMBL" id="BLKM01000472">
    <property type="protein sequence ID" value="GFG34271.1"/>
    <property type="molecule type" value="Genomic_DNA"/>
</dbReference>
<evidence type="ECO:0000259" key="13">
    <source>
        <dbReference type="Pfam" id="PF07850"/>
    </source>
</evidence>
<keyword evidence="5" id="KW-0165">Cleavage on pair of basic residues</keyword>
<dbReference type="GO" id="GO:0098588">
    <property type="term" value="C:bounding membrane of organelle"/>
    <property type="evidence" value="ECO:0007669"/>
    <property type="project" value="UniProtKB-ARBA"/>
</dbReference>
<dbReference type="GO" id="GO:0031982">
    <property type="term" value="C:vesicle"/>
    <property type="evidence" value="ECO:0007669"/>
    <property type="project" value="UniProtKB-SubCell"/>
</dbReference>
<dbReference type="PANTHER" id="PTHR13351:SF1">
    <property type="entry name" value="RENIN RECEPTOR"/>
    <property type="match status" value="1"/>
</dbReference>
<keyword evidence="10 12" id="KW-0472">Membrane</keyword>
<feature type="transmembrane region" description="Helical" evidence="12">
    <location>
        <begin position="282"/>
        <end position="306"/>
    </location>
</feature>
<dbReference type="Pfam" id="PF07850">
    <property type="entry name" value="Renin_r"/>
    <property type="match status" value="1"/>
</dbReference>
<evidence type="ECO:0000256" key="8">
    <source>
        <dbReference type="ARBA" id="ARBA00022824"/>
    </source>
</evidence>
<keyword evidence="7" id="KW-0732">Signal</keyword>
<comment type="subcellular location">
    <subcellularLocation>
        <location evidence="2">Cell membrane</location>
        <topology evidence="2">Single-pass type I membrane protein</topology>
    </subcellularLocation>
    <subcellularLocation>
        <location evidence="1">Endoplasmic reticulum membrane</location>
        <topology evidence="1">Single-pass type I membrane protein</topology>
    </subcellularLocation>
    <subcellularLocation>
        <location evidence="3">Vesicle</location>
    </subcellularLocation>
</comment>
<dbReference type="InterPro" id="IPR057318">
    <property type="entry name" value="RENR_N"/>
</dbReference>
<evidence type="ECO:0000256" key="11">
    <source>
        <dbReference type="ARBA" id="ARBA00023170"/>
    </source>
</evidence>
<accession>A0A6L2PNS8</accession>
<evidence type="ECO:0000256" key="2">
    <source>
        <dbReference type="ARBA" id="ARBA00004251"/>
    </source>
</evidence>
<feature type="domain" description="Renin receptor-like C-terminal transmembrane spanning segment" evidence="13">
    <location>
        <begin position="261"/>
        <end position="327"/>
    </location>
</feature>
<evidence type="ECO:0000256" key="6">
    <source>
        <dbReference type="ARBA" id="ARBA00022692"/>
    </source>
</evidence>
<reference evidence="16" key="1">
    <citation type="submission" date="2020-01" db="EMBL/GenBank/DDBJ databases">
        <title>Draft genome sequence of the Termite Coptotermes fromosanus.</title>
        <authorList>
            <person name="Itakura S."/>
            <person name="Yosikawa Y."/>
            <person name="Umezawa K."/>
        </authorList>
    </citation>
    <scope>NUCLEOTIDE SEQUENCE [LARGE SCALE GENOMIC DNA]</scope>
</reference>
<dbReference type="InterPro" id="IPR012493">
    <property type="entry name" value="Renin_rcpt"/>
</dbReference>
<proteinExistence type="predicted"/>
<evidence type="ECO:0000259" key="14">
    <source>
        <dbReference type="Pfam" id="PF25294"/>
    </source>
</evidence>
<evidence type="ECO:0000256" key="9">
    <source>
        <dbReference type="ARBA" id="ARBA00022989"/>
    </source>
</evidence>
<feature type="domain" description="Renin receptor N-terminal" evidence="14">
    <location>
        <begin position="18"/>
        <end position="249"/>
    </location>
</feature>
<name>A0A6L2PNS8_COPFO</name>
<dbReference type="OrthoDB" id="7866065at2759"/>
<sequence length="328" mass="36935">MLKIFVYLAAVILTAYGAGELVILHSPASVKFSGWEQIDESMVKEIFAVCMGFTVTKGSDWPGLSVSHPFSFAEAVVVVVVDGVTSQGLKEGHRYPLVTNEDEFDIWQALHDRVLSRYPGQNATLLRMDLAEEAKPYSRVFGDYENTPSNWTVRYLDPAVSEDKRFLDEMTVLSNIAKLVESGLVYRDGVPDVYWKVVRSLHPVVDFHGPDSEAAKEAKQILQDVIHIIKKAYVLAYKRRVVIATISSDVSHTRRTRSLMADTEDQQADINLAPVYSPEYPVIFNIILWFGVVFAFSLLAISLFIADMDPGRDSIIYRMTSTRMKKDN</sequence>
<dbReference type="InterPro" id="IPR056780">
    <property type="entry name" value="Renin_r_C"/>
</dbReference>
<evidence type="ECO:0000313" key="16">
    <source>
        <dbReference type="Proteomes" id="UP000502823"/>
    </source>
</evidence>
<evidence type="ECO:0000256" key="4">
    <source>
        <dbReference type="ARBA" id="ARBA00022475"/>
    </source>
</evidence>
<evidence type="ECO:0000313" key="15">
    <source>
        <dbReference type="EMBL" id="GFG34271.1"/>
    </source>
</evidence>
<dbReference type="FunCoup" id="A0A6L2PNS8">
    <property type="interactions" value="537"/>
</dbReference>
<dbReference type="GO" id="GO:0038023">
    <property type="term" value="F:signaling receptor activity"/>
    <property type="evidence" value="ECO:0007669"/>
    <property type="project" value="InterPro"/>
</dbReference>
<organism evidence="15 16">
    <name type="scientific">Coptotermes formosanus</name>
    <name type="common">Formosan subterranean termite</name>
    <dbReference type="NCBI Taxonomy" id="36987"/>
    <lineage>
        <taxon>Eukaryota</taxon>
        <taxon>Metazoa</taxon>
        <taxon>Ecdysozoa</taxon>
        <taxon>Arthropoda</taxon>
        <taxon>Hexapoda</taxon>
        <taxon>Insecta</taxon>
        <taxon>Pterygota</taxon>
        <taxon>Neoptera</taxon>
        <taxon>Polyneoptera</taxon>
        <taxon>Dictyoptera</taxon>
        <taxon>Blattodea</taxon>
        <taxon>Blattoidea</taxon>
        <taxon>Termitoidae</taxon>
        <taxon>Rhinotermitidae</taxon>
        <taxon>Coptotermes</taxon>
    </lineage>
</organism>
<evidence type="ECO:0000256" key="1">
    <source>
        <dbReference type="ARBA" id="ARBA00004115"/>
    </source>
</evidence>
<dbReference type="GO" id="GO:0009897">
    <property type="term" value="C:external side of plasma membrane"/>
    <property type="evidence" value="ECO:0007669"/>
    <property type="project" value="TreeGrafter"/>
</dbReference>
<dbReference type="Pfam" id="PF25294">
    <property type="entry name" value="RENR_N"/>
    <property type="match status" value="1"/>
</dbReference>
<dbReference type="GO" id="GO:0005789">
    <property type="term" value="C:endoplasmic reticulum membrane"/>
    <property type="evidence" value="ECO:0007669"/>
    <property type="project" value="UniProtKB-SubCell"/>
</dbReference>
<keyword evidence="6 12" id="KW-0812">Transmembrane</keyword>
<dbReference type="Proteomes" id="UP000502823">
    <property type="component" value="Unassembled WGS sequence"/>
</dbReference>